<gene>
    <name evidence="1" type="ORF">ACFS25_25140</name>
</gene>
<evidence type="ECO:0000313" key="1">
    <source>
        <dbReference type="EMBL" id="MFD2937091.1"/>
    </source>
</evidence>
<evidence type="ECO:0000313" key="2">
    <source>
        <dbReference type="Proteomes" id="UP001597512"/>
    </source>
</evidence>
<comment type="caution">
    <text evidence="1">The sequence shown here is derived from an EMBL/GenBank/DDBJ whole genome shotgun (WGS) entry which is preliminary data.</text>
</comment>
<dbReference type="EMBL" id="JBHUOM010000023">
    <property type="protein sequence ID" value="MFD2937091.1"/>
    <property type="molecule type" value="Genomic_DNA"/>
</dbReference>
<keyword evidence="2" id="KW-1185">Reference proteome</keyword>
<dbReference type="Proteomes" id="UP001597512">
    <property type="component" value="Unassembled WGS sequence"/>
</dbReference>
<proteinExistence type="predicted"/>
<name>A0ABW6AP93_9BACT</name>
<dbReference type="RefSeq" id="WP_381506542.1">
    <property type="nucleotide sequence ID" value="NZ_JBHUOM010000023.1"/>
</dbReference>
<sequence length="211" mass="24315">MFEFPPIPIDPSKGIFGPLYEGSNKYHLLVQRQPDLTSDQIKMLRYYVDLVKNHLSEEDYTESLLKAHDEFVYSAVEDSSITAVLQLAQWMMYYMYEKRDYKDEVYGRGEVKLEFDEPEQKETKGIVIGLQENHLYTYGGVRKLVRENSDLFQKWLDAAIERANYNLMSKQIGEMTGYEFKKYLTYIGGAITVPPANANAPAGIVDPISQP</sequence>
<organism evidence="1 2">
    <name type="scientific">Spirosoma flavum</name>
    <dbReference type="NCBI Taxonomy" id="2048557"/>
    <lineage>
        <taxon>Bacteria</taxon>
        <taxon>Pseudomonadati</taxon>
        <taxon>Bacteroidota</taxon>
        <taxon>Cytophagia</taxon>
        <taxon>Cytophagales</taxon>
        <taxon>Cytophagaceae</taxon>
        <taxon>Spirosoma</taxon>
    </lineage>
</organism>
<accession>A0ABW6AP93</accession>
<protein>
    <submittedName>
        <fullName evidence="1">Uncharacterized protein</fullName>
    </submittedName>
</protein>
<reference evidence="2" key="1">
    <citation type="journal article" date="2019" name="Int. J. Syst. Evol. Microbiol.">
        <title>The Global Catalogue of Microorganisms (GCM) 10K type strain sequencing project: providing services to taxonomists for standard genome sequencing and annotation.</title>
        <authorList>
            <consortium name="The Broad Institute Genomics Platform"/>
            <consortium name="The Broad Institute Genome Sequencing Center for Infectious Disease"/>
            <person name="Wu L."/>
            <person name="Ma J."/>
        </authorList>
    </citation>
    <scope>NUCLEOTIDE SEQUENCE [LARGE SCALE GENOMIC DNA]</scope>
    <source>
        <strain evidence="2">KCTC 52490</strain>
    </source>
</reference>